<reference evidence="1 2" key="1">
    <citation type="journal article" date="2014" name="BMC Genomics">
        <title>Comparison of environmental and isolate Sulfobacillus genomes reveals diverse carbon, sulfur, nitrogen, and hydrogen metabolisms.</title>
        <authorList>
            <person name="Justice N.B."/>
            <person name="Norman A."/>
            <person name="Brown C.T."/>
            <person name="Singh A."/>
            <person name="Thomas B.C."/>
            <person name="Banfield J.F."/>
        </authorList>
    </citation>
    <scope>NUCLEOTIDE SEQUENCE [LARGE SCALE GENOMIC DNA]</scope>
    <source>
        <strain evidence="1">AMDSBA4</strain>
    </source>
</reference>
<name>A0A2T2WY59_9FIRM</name>
<gene>
    <name evidence="1" type="ORF">C7B46_19590</name>
</gene>
<sequence length="89" mass="10141">MRIVIYLDETADADLLQQIQAVPAGMRSAQIKQWLRRAFDHVRWDHLEQRIQALEQQPSSVVKTPASTEGWGALAMSQLVSDLTPRKDQ</sequence>
<comment type="caution">
    <text evidence="1">The sequence shown here is derived from an EMBL/GenBank/DDBJ whole genome shotgun (WGS) entry which is preliminary data.</text>
</comment>
<protein>
    <submittedName>
        <fullName evidence="1">Uncharacterized protein</fullName>
    </submittedName>
</protein>
<evidence type="ECO:0000313" key="2">
    <source>
        <dbReference type="Proteomes" id="UP000242972"/>
    </source>
</evidence>
<dbReference type="Proteomes" id="UP000242972">
    <property type="component" value="Unassembled WGS sequence"/>
</dbReference>
<evidence type="ECO:0000313" key="1">
    <source>
        <dbReference type="EMBL" id="PSR27146.1"/>
    </source>
</evidence>
<proteinExistence type="predicted"/>
<dbReference type="AlphaFoldDB" id="A0A2T2WY59"/>
<organism evidence="1 2">
    <name type="scientific">Sulfobacillus benefaciens</name>
    <dbReference type="NCBI Taxonomy" id="453960"/>
    <lineage>
        <taxon>Bacteria</taxon>
        <taxon>Bacillati</taxon>
        <taxon>Bacillota</taxon>
        <taxon>Clostridia</taxon>
        <taxon>Eubacteriales</taxon>
        <taxon>Clostridiales Family XVII. Incertae Sedis</taxon>
        <taxon>Sulfobacillus</taxon>
    </lineage>
</organism>
<dbReference type="EMBL" id="PXYW01000113">
    <property type="protein sequence ID" value="PSR27146.1"/>
    <property type="molecule type" value="Genomic_DNA"/>
</dbReference>
<accession>A0A2T2WY59</accession>